<dbReference type="AlphaFoldDB" id="A0A220US08"/>
<dbReference type="GO" id="GO:0017148">
    <property type="term" value="P:negative regulation of translation"/>
    <property type="evidence" value="ECO:0007669"/>
    <property type="project" value="InterPro"/>
</dbReference>
<protein>
    <recommendedName>
        <fullName evidence="3">Toxin</fullName>
    </recommendedName>
</protein>
<dbReference type="KEGG" id="sbj:CF168_17195"/>
<dbReference type="Pfam" id="PF15723">
    <property type="entry name" value="MqsR_toxin"/>
    <property type="match status" value="1"/>
</dbReference>
<dbReference type="InterPro" id="IPR038493">
    <property type="entry name" value="MqsR_sf"/>
</dbReference>
<evidence type="ECO:0000313" key="1">
    <source>
        <dbReference type="EMBL" id="ASK70453.1"/>
    </source>
</evidence>
<dbReference type="Proteomes" id="UP000198367">
    <property type="component" value="Chromosome"/>
</dbReference>
<dbReference type="Gene3D" id="3.30.2310.40">
    <property type="match status" value="1"/>
</dbReference>
<proteinExistence type="predicted"/>
<dbReference type="GO" id="GO:0009372">
    <property type="term" value="P:quorum sensing"/>
    <property type="evidence" value="ECO:0007669"/>
    <property type="project" value="InterPro"/>
</dbReference>
<name>A0A220US08_9GAMM</name>
<dbReference type="InterPro" id="IPR031451">
    <property type="entry name" value="MqsR_toxin"/>
</dbReference>
<accession>A0A220US08</accession>
<keyword evidence="2" id="KW-1185">Reference proteome</keyword>
<sequence>MPHYDLNTVKALAISTLNIVMSRSSRRDRTNLGYEMIDVQACILGLSEDQFHKTYDYEPHPADSYKISYLLNGQEHPDDLYIKFYIGSNQQLILQVLSFHSDR</sequence>
<evidence type="ECO:0000313" key="2">
    <source>
        <dbReference type="Proteomes" id="UP000198367"/>
    </source>
</evidence>
<reference evidence="1 2" key="1">
    <citation type="submission" date="2017-07" db="EMBL/GenBank/DDBJ databases">
        <title>Phenotypical and genomic characterization of a clinical isolate of Shewanella bicestrii sp. nov. producing an extended-spectrum beta-lactamase and a new oxacillinase variant.</title>
        <authorList>
            <person name="Jousset A.B."/>
            <person name="Bonnin R.A."/>
            <person name="Girlich D."/>
            <person name="Dabos L."/>
            <person name="Potron A."/>
            <person name="Dortet L."/>
            <person name="Glaser P."/>
            <person name="Naas T."/>
        </authorList>
    </citation>
    <scope>NUCLEOTIDE SEQUENCE [LARGE SCALE GENOMIC DNA]</scope>
    <source>
        <strain evidence="1 2">JAB-1</strain>
    </source>
</reference>
<organism evidence="1 2">
    <name type="scientific">Shewanella bicestrii</name>
    <dbReference type="NCBI Taxonomy" id="2018305"/>
    <lineage>
        <taxon>Bacteria</taxon>
        <taxon>Pseudomonadati</taxon>
        <taxon>Pseudomonadota</taxon>
        <taxon>Gammaproteobacteria</taxon>
        <taxon>Alteromonadales</taxon>
        <taxon>Shewanellaceae</taxon>
        <taxon>Shewanella</taxon>
    </lineage>
</organism>
<gene>
    <name evidence="1" type="ORF">CF168_17195</name>
</gene>
<dbReference type="GO" id="GO:0044010">
    <property type="term" value="P:single-species biofilm formation"/>
    <property type="evidence" value="ECO:0007669"/>
    <property type="project" value="InterPro"/>
</dbReference>
<dbReference type="EMBL" id="CP022358">
    <property type="protein sequence ID" value="ASK70453.1"/>
    <property type="molecule type" value="Genomic_DNA"/>
</dbReference>
<evidence type="ECO:0008006" key="3">
    <source>
        <dbReference type="Google" id="ProtNLM"/>
    </source>
</evidence>